<comment type="similarity">
    <text evidence="5">Belongs to the MinC family.</text>
</comment>
<dbReference type="AlphaFoldDB" id="A0A1H3NBW1"/>
<dbReference type="InterPro" id="IPR005526">
    <property type="entry name" value="Septum_form_inhib_MinC_C"/>
</dbReference>
<keyword evidence="1 5" id="KW-0132">Cell division</keyword>
<evidence type="ECO:0000256" key="3">
    <source>
        <dbReference type="ARBA" id="ARBA00023306"/>
    </source>
</evidence>
<dbReference type="Proteomes" id="UP000199230">
    <property type="component" value="Unassembled WGS sequence"/>
</dbReference>
<dbReference type="InterPro" id="IPR016098">
    <property type="entry name" value="CAP/MinC_C"/>
</dbReference>
<organism evidence="7 8">
    <name type="scientific">Tindallia californiensis</name>
    <dbReference type="NCBI Taxonomy" id="159292"/>
    <lineage>
        <taxon>Bacteria</taxon>
        <taxon>Bacillati</taxon>
        <taxon>Bacillota</taxon>
        <taxon>Clostridia</taxon>
        <taxon>Peptostreptococcales</taxon>
        <taxon>Tindalliaceae</taxon>
        <taxon>Tindallia</taxon>
    </lineage>
</organism>
<evidence type="ECO:0000256" key="2">
    <source>
        <dbReference type="ARBA" id="ARBA00023210"/>
    </source>
</evidence>
<dbReference type="InterPro" id="IPR013033">
    <property type="entry name" value="MinC"/>
</dbReference>
<dbReference type="HAMAP" id="MF_00267">
    <property type="entry name" value="MinC"/>
    <property type="match status" value="1"/>
</dbReference>
<dbReference type="PANTHER" id="PTHR34108">
    <property type="entry name" value="SEPTUM SITE-DETERMINING PROTEIN MINC"/>
    <property type="match status" value="1"/>
</dbReference>
<evidence type="ECO:0000256" key="5">
    <source>
        <dbReference type="HAMAP-Rule" id="MF_00267"/>
    </source>
</evidence>
<dbReference type="NCBIfam" id="TIGR01222">
    <property type="entry name" value="minC"/>
    <property type="match status" value="1"/>
</dbReference>
<dbReference type="RefSeq" id="WP_093313044.1">
    <property type="nucleotide sequence ID" value="NZ_FNPV01000005.1"/>
</dbReference>
<feature type="domain" description="Septum formation inhibitor MinC C-terminal" evidence="6">
    <location>
        <begin position="117"/>
        <end position="216"/>
    </location>
</feature>
<dbReference type="Gene3D" id="2.160.20.70">
    <property type="match status" value="1"/>
</dbReference>
<dbReference type="GO" id="GO:0000902">
    <property type="term" value="P:cell morphogenesis"/>
    <property type="evidence" value="ECO:0007669"/>
    <property type="project" value="InterPro"/>
</dbReference>
<evidence type="ECO:0000256" key="1">
    <source>
        <dbReference type="ARBA" id="ARBA00022618"/>
    </source>
</evidence>
<gene>
    <name evidence="5" type="primary">minC</name>
    <name evidence="7" type="ORF">SAMN05192546_10549</name>
</gene>
<dbReference type="SUPFAM" id="SSF63848">
    <property type="entry name" value="Cell-division inhibitor MinC, C-terminal domain"/>
    <property type="match status" value="1"/>
</dbReference>
<keyword evidence="8" id="KW-1185">Reference proteome</keyword>
<dbReference type="STRING" id="159292.SAMN05192546_10549"/>
<dbReference type="InterPro" id="IPR036145">
    <property type="entry name" value="MinC_C_sf"/>
</dbReference>
<evidence type="ECO:0000313" key="7">
    <source>
        <dbReference type="EMBL" id="SDY86362.1"/>
    </source>
</evidence>
<evidence type="ECO:0000259" key="6">
    <source>
        <dbReference type="Pfam" id="PF03775"/>
    </source>
</evidence>
<accession>A0A1H3NBW1</accession>
<proteinExistence type="inferred from homology"/>
<dbReference type="GO" id="GO:0000917">
    <property type="term" value="P:division septum assembly"/>
    <property type="evidence" value="ECO:0007669"/>
    <property type="project" value="UniProtKB-KW"/>
</dbReference>
<keyword evidence="2 5" id="KW-0717">Septation</keyword>
<evidence type="ECO:0000313" key="8">
    <source>
        <dbReference type="Proteomes" id="UP000199230"/>
    </source>
</evidence>
<sequence length="225" mass="25091">MINKDGKIELKGTGEGLVIKVHVDGNLEPVKEMIQSKIEENPSFYTKATLAELTCEYLLPKAHDELKQWLFDRYQMIPPQKKRKKLLEESSLDSSVNLEPIEWDKRLHQEKTNDTKFVEGTVRSGQKIHSSGNIVVLGDVNPGAELVAKGNIVVMGSFRGIAHAGSEGDEDAFVAALVLQPTQLRIHQVITRSPDGDLEKSKTPEVARLKDNAICVEPFFIKNYG</sequence>
<comment type="subunit">
    <text evidence="4 5">Interacts with MinD and FtsZ.</text>
</comment>
<dbReference type="EMBL" id="FNPV01000005">
    <property type="protein sequence ID" value="SDY86362.1"/>
    <property type="molecule type" value="Genomic_DNA"/>
</dbReference>
<comment type="function">
    <text evidence="5">Cell division inhibitor that blocks the formation of polar Z ring septums. Rapidly oscillates between the poles of the cell to destabilize FtsZ filaments that have formed before they mature into polar Z rings. Prevents FtsZ polymerization.</text>
</comment>
<reference evidence="7 8" key="1">
    <citation type="submission" date="2016-10" db="EMBL/GenBank/DDBJ databases">
        <authorList>
            <person name="de Groot N.N."/>
        </authorList>
    </citation>
    <scope>NUCLEOTIDE SEQUENCE [LARGE SCALE GENOMIC DNA]</scope>
    <source>
        <strain evidence="7 8">APO</strain>
    </source>
</reference>
<dbReference type="PANTHER" id="PTHR34108:SF1">
    <property type="entry name" value="SEPTUM SITE-DETERMINING PROTEIN MINC"/>
    <property type="match status" value="1"/>
</dbReference>
<evidence type="ECO:0000256" key="4">
    <source>
        <dbReference type="ARBA" id="ARBA00046874"/>
    </source>
</evidence>
<dbReference type="GO" id="GO:1901891">
    <property type="term" value="P:regulation of cell septum assembly"/>
    <property type="evidence" value="ECO:0007669"/>
    <property type="project" value="InterPro"/>
</dbReference>
<dbReference type="Pfam" id="PF03775">
    <property type="entry name" value="MinC_C"/>
    <property type="match status" value="1"/>
</dbReference>
<protein>
    <recommendedName>
        <fullName evidence="5">Probable septum site-determining protein MinC</fullName>
    </recommendedName>
</protein>
<keyword evidence="3 5" id="KW-0131">Cell cycle</keyword>
<name>A0A1H3NBW1_9FIRM</name>